<dbReference type="GO" id="GO:0047631">
    <property type="term" value="F:ADP-ribose diphosphatase activity"/>
    <property type="evidence" value="ECO:0007669"/>
    <property type="project" value="UniProtKB-EC"/>
</dbReference>
<keyword evidence="6" id="KW-0378">Hydrolase</keyword>
<feature type="domain" description="Nudix hydrolase" evidence="15">
    <location>
        <begin position="46"/>
        <end position="186"/>
    </location>
</feature>
<comment type="similarity">
    <text evidence="2">Belongs to the Nudix hydrolase family. NudF subfamily.</text>
</comment>
<dbReference type="GO" id="GO:0019693">
    <property type="term" value="P:ribose phosphate metabolic process"/>
    <property type="evidence" value="ECO:0007669"/>
    <property type="project" value="TreeGrafter"/>
</dbReference>
<dbReference type="eggNOG" id="COG0494">
    <property type="taxonomic scope" value="Bacteria"/>
</dbReference>
<dbReference type="EMBL" id="JH413830">
    <property type="protein sequence ID" value="EHL30474.1"/>
    <property type="molecule type" value="Genomic_DNA"/>
</dbReference>
<dbReference type="SUPFAM" id="SSF55811">
    <property type="entry name" value="Nudix"/>
    <property type="match status" value="1"/>
</dbReference>
<evidence type="ECO:0000256" key="14">
    <source>
        <dbReference type="PIRSR" id="PIRSR604385-3"/>
    </source>
</evidence>
<dbReference type="InParanoid" id="G9EQM8"/>
<feature type="binding site" evidence="13">
    <location>
        <position position="109"/>
    </location>
    <ligand>
        <name>Mg(2+)</name>
        <dbReference type="ChEBI" id="CHEBI:18420"/>
        <label>1</label>
    </ligand>
</feature>
<evidence type="ECO:0000256" key="7">
    <source>
        <dbReference type="ARBA" id="ARBA00022842"/>
    </source>
</evidence>
<sequence>MTSTIKQRGKETLYEGYLQLYKYDLEIPSLSLSEKSIQLTEREMVHSRDSVLVLIYAPRLDSFVLAKEFRLGVFCNADPDEPFVLECVSGTVDKNSNPEETARKETYEETGLKVAHLELLATVYKSPGLMTEKTYIYYTEFPGSPEEGIHGLQEEHEEILTQILPRTEVYVLMDAMKIIDAATLIALMWFRIKYEGKMDLSM</sequence>
<proteinExistence type="inferred from homology"/>
<comment type="function">
    <text evidence="8">Acts on ADP-mannose and ADP-glucose as well as ADP-ribose. Prevents glycogen biosynthesis. The reaction catalyzed by this enzyme is a limiting step of the gluconeogenic process.</text>
</comment>
<evidence type="ECO:0000313" key="16">
    <source>
        <dbReference type="EMBL" id="EHL30474.1"/>
    </source>
</evidence>
<dbReference type="InterPro" id="IPR015797">
    <property type="entry name" value="NUDIX_hydrolase-like_dom_sf"/>
</dbReference>
<feature type="short sequence motif" description="Nudix box" evidence="14">
    <location>
        <begin position="90"/>
        <end position="112"/>
    </location>
</feature>
<evidence type="ECO:0000256" key="6">
    <source>
        <dbReference type="ARBA" id="ARBA00022801"/>
    </source>
</evidence>
<dbReference type="NCBIfam" id="TIGR00052">
    <property type="entry name" value="nudix-type nucleoside diphosphatase, YffH/AdpP family"/>
    <property type="match status" value="1"/>
</dbReference>
<evidence type="ECO:0000256" key="11">
    <source>
        <dbReference type="ARBA" id="ARBA00033056"/>
    </source>
</evidence>
<reference evidence="16 17" key="1">
    <citation type="journal article" date="2011" name="BMC Genomics">
        <title>Insight into cross-talk between intra-amoebal pathogens.</title>
        <authorList>
            <person name="Gimenez G."/>
            <person name="Bertelli C."/>
            <person name="Moliner C."/>
            <person name="Robert C."/>
            <person name="Raoult D."/>
            <person name="Fournier P.E."/>
            <person name="Greub G."/>
        </authorList>
    </citation>
    <scope>NUCLEOTIDE SEQUENCE [LARGE SCALE GENOMIC DNA]</scope>
    <source>
        <strain evidence="16 17">LLAP12</strain>
    </source>
</reference>
<evidence type="ECO:0000313" key="17">
    <source>
        <dbReference type="Proteomes" id="UP000002770"/>
    </source>
</evidence>
<dbReference type="GO" id="GO:0005829">
    <property type="term" value="C:cytosol"/>
    <property type="evidence" value="ECO:0007669"/>
    <property type="project" value="TreeGrafter"/>
</dbReference>
<feature type="binding site" evidence="13">
    <location>
        <position position="157"/>
    </location>
    <ligand>
        <name>Mg(2+)</name>
        <dbReference type="ChEBI" id="CHEBI:18420"/>
        <label>1</label>
    </ligand>
</feature>
<dbReference type="EC" id="3.6.1.13" evidence="3"/>
<keyword evidence="5 13" id="KW-0479">Metal-binding</keyword>
<name>G9EQM8_9GAMM</name>
<dbReference type="Gene3D" id="3.90.79.10">
    <property type="entry name" value="Nucleoside Triphosphate Pyrophosphohydrolase"/>
    <property type="match status" value="1"/>
</dbReference>
<dbReference type="InterPro" id="IPR000086">
    <property type="entry name" value="NUDIX_hydrolase_dom"/>
</dbReference>
<dbReference type="GO" id="GO:0006753">
    <property type="term" value="P:nucleoside phosphate metabolic process"/>
    <property type="evidence" value="ECO:0007669"/>
    <property type="project" value="TreeGrafter"/>
</dbReference>
<keyword evidence="17" id="KW-1185">Reference proteome</keyword>
<evidence type="ECO:0000256" key="2">
    <source>
        <dbReference type="ARBA" id="ARBA00007482"/>
    </source>
</evidence>
<dbReference type="AlphaFoldDB" id="G9EQM8"/>
<evidence type="ECO:0000256" key="1">
    <source>
        <dbReference type="ARBA" id="ARBA00001946"/>
    </source>
</evidence>
<dbReference type="PANTHER" id="PTHR11839">
    <property type="entry name" value="UDP/ADP-SUGAR PYROPHOSPHATASE"/>
    <property type="match status" value="1"/>
</dbReference>
<evidence type="ECO:0000259" key="15">
    <source>
        <dbReference type="PROSITE" id="PS51462"/>
    </source>
</evidence>
<dbReference type="PROSITE" id="PS51462">
    <property type="entry name" value="NUDIX"/>
    <property type="match status" value="1"/>
</dbReference>
<evidence type="ECO:0000256" key="4">
    <source>
        <dbReference type="ARBA" id="ARBA00013297"/>
    </source>
</evidence>
<dbReference type="HOGENOM" id="CLU_062658_6_1_6"/>
<keyword evidence="7 13" id="KW-0460">Magnesium</keyword>
<evidence type="ECO:0000256" key="3">
    <source>
        <dbReference type="ARBA" id="ARBA00012453"/>
    </source>
</evidence>
<evidence type="ECO:0000256" key="10">
    <source>
        <dbReference type="ARBA" id="ARBA00030308"/>
    </source>
</evidence>
<evidence type="ECO:0000256" key="13">
    <source>
        <dbReference type="PIRSR" id="PIRSR604385-2"/>
    </source>
</evidence>
<gene>
    <name evidence="16" type="ORF">LDG_7576</name>
</gene>
<dbReference type="PANTHER" id="PTHR11839:SF5">
    <property type="entry name" value="ADP-RIBOSE PYROPHOSPHATASE"/>
    <property type="match status" value="1"/>
</dbReference>
<dbReference type="GO" id="GO:0046872">
    <property type="term" value="F:metal ion binding"/>
    <property type="evidence" value="ECO:0007669"/>
    <property type="project" value="UniProtKB-KW"/>
</dbReference>
<feature type="binding site" evidence="13">
    <location>
        <position position="105"/>
    </location>
    <ligand>
        <name>Mg(2+)</name>
        <dbReference type="ChEBI" id="CHEBI:18420"/>
        <label>1</label>
    </ligand>
</feature>
<dbReference type="GO" id="GO:0019144">
    <property type="term" value="F:ADP-sugar diphosphatase activity"/>
    <property type="evidence" value="ECO:0007669"/>
    <property type="project" value="TreeGrafter"/>
</dbReference>
<evidence type="ECO:0000256" key="9">
    <source>
        <dbReference type="ARBA" id="ARBA00030162"/>
    </source>
</evidence>
<dbReference type="RefSeq" id="WP_006871483.1">
    <property type="nucleotide sequence ID" value="NZ_JH413830.1"/>
</dbReference>
<dbReference type="OrthoDB" id="5292471at2"/>
<dbReference type="FunCoup" id="G9EQM8">
    <property type="interactions" value="264"/>
</dbReference>
<evidence type="ECO:0000256" key="5">
    <source>
        <dbReference type="ARBA" id="ARBA00022723"/>
    </source>
</evidence>
<comment type="catalytic activity">
    <reaction evidence="12">
        <text>ADP-D-ribose + H2O = D-ribose 5-phosphate + AMP + 2 H(+)</text>
        <dbReference type="Rhea" id="RHEA:10412"/>
        <dbReference type="ChEBI" id="CHEBI:15377"/>
        <dbReference type="ChEBI" id="CHEBI:15378"/>
        <dbReference type="ChEBI" id="CHEBI:57967"/>
        <dbReference type="ChEBI" id="CHEBI:78346"/>
        <dbReference type="ChEBI" id="CHEBI:456215"/>
        <dbReference type="EC" id="3.6.1.13"/>
    </reaction>
</comment>
<comment type="cofactor">
    <cofactor evidence="1 13">
        <name>Mg(2+)</name>
        <dbReference type="ChEBI" id="CHEBI:18420"/>
    </cofactor>
</comment>
<evidence type="ECO:0000256" key="12">
    <source>
        <dbReference type="ARBA" id="ARBA00049546"/>
    </source>
</evidence>
<organism evidence="16 17">
    <name type="scientific">Legionella drancourtii LLAP12</name>
    <dbReference type="NCBI Taxonomy" id="658187"/>
    <lineage>
        <taxon>Bacteria</taxon>
        <taxon>Pseudomonadati</taxon>
        <taxon>Pseudomonadota</taxon>
        <taxon>Gammaproteobacteria</taxon>
        <taxon>Legionellales</taxon>
        <taxon>Legionellaceae</taxon>
        <taxon>Legionella</taxon>
    </lineage>
</organism>
<dbReference type="Pfam" id="PF00293">
    <property type="entry name" value="NUDIX"/>
    <property type="match status" value="1"/>
</dbReference>
<protein>
    <recommendedName>
        <fullName evidence="4">ADP-ribose pyrophosphatase</fullName>
        <ecNumber evidence="3">3.6.1.13</ecNumber>
    </recommendedName>
    <alternativeName>
        <fullName evidence="9">ADP-ribose diphosphatase</fullName>
    </alternativeName>
    <alternativeName>
        <fullName evidence="11">ADP-ribose phosphohydrolase</fullName>
    </alternativeName>
    <alternativeName>
        <fullName evidence="10">Adenosine diphosphoribose pyrophosphatase</fullName>
    </alternativeName>
</protein>
<accession>G9EQM8</accession>
<dbReference type="Proteomes" id="UP000002770">
    <property type="component" value="Unassembled WGS sequence"/>
</dbReference>
<evidence type="ECO:0000256" key="8">
    <source>
        <dbReference type="ARBA" id="ARBA00025164"/>
    </source>
</evidence>
<dbReference type="InterPro" id="IPR004385">
    <property type="entry name" value="NDP_pyrophosphatase"/>
</dbReference>
<dbReference type="STRING" id="658187.LDG_7576"/>